<dbReference type="PANTHER" id="PTHR12526:SF510">
    <property type="entry name" value="D-INOSITOL 3-PHOSPHATE GLYCOSYLTRANSFERASE"/>
    <property type="match status" value="1"/>
</dbReference>
<evidence type="ECO:0000313" key="7">
    <source>
        <dbReference type="Proteomes" id="UP000682416"/>
    </source>
</evidence>
<sequence>MNEDRQRGAVLPRGGSAQVIRYLAHQLESRGHTSRILCGSLGGPSQLSNAQTFYDGLEVEAMDYTASAQSYKEGGPSMEGPAPFHPSYEDRGPQAPDRIFTAVEPETIEHITRAWKRHLTLNAAQTDLVHLHHLSHLQEAVGSAYGTTPSVTTFHGTDLKLLDRAQQVTRLAQKMGSPAFLQDHLHPELSERNRDERLRDLERRYPLTQEEKNLLRTDWRQWPHAHTWSRRMRDHLQRAGRLVAVSESDRHEIDRLLDVPGEEVTVIPNGVEINNFAPRDLTDEQRMGYLRRWLVEDPRGWAPGQEEGSIRYSDADLARMYDTRGRLRPTLLWVGRYQQVKRLDLLLEAFANVVRTSQVRPVLLVWGGYPGEAEGEHPLITARRLGISEDVYFIGWRGHDELPLGMNCADLMAAPAVNESFGMVYIEAQACGTPPVATNTGGPATLITSEGPQANGWTVKPDDVSDLAATLTKALAHPAERRLRAQNGVEHVRANFSWSAVTDQYERLYDETLTQADSH</sequence>
<evidence type="ECO:0000256" key="3">
    <source>
        <dbReference type="SAM" id="MobiDB-lite"/>
    </source>
</evidence>
<dbReference type="AlphaFoldDB" id="A0A975LE19"/>
<evidence type="ECO:0000256" key="1">
    <source>
        <dbReference type="ARBA" id="ARBA00022676"/>
    </source>
</evidence>
<keyword evidence="1" id="KW-0328">Glycosyltransferase</keyword>
<dbReference type="InterPro" id="IPR028098">
    <property type="entry name" value="Glyco_trans_4-like_N"/>
</dbReference>
<dbReference type="SUPFAM" id="SSF53756">
    <property type="entry name" value="UDP-Glycosyltransferase/glycogen phosphorylase"/>
    <property type="match status" value="1"/>
</dbReference>
<feature type="domain" description="Glycosyltransferase subfamily 4-like N-terminal" evidence="5">
    <location>
        <begin position="14"/>
        <end position="273"/>
    </location>
</feature>
<name>A0A975LE19_9ACTN</name>
<evidence type="ECO:0000259" key="5">
    <source>
        <dbReference type="Pfam" id="PF13439"/>
    </source>
</evidence>
<dbReference type="KEGG" id="nec:KGD82_27950"/>
<feature type="domain" description="Glycosyl transferase family 1" evidence="4">
    <location>
        <begin position="329"/>
        <end position="486"/>
    </location>
</feature>
<dbReference type="Gene3D" id="3.40.50.2000">
    <property type="entry name" value="Glycogen Phosphorylase B"/>
    <property type="match status" value="3"/>
</dbReference>
<dbReference type="GO" id="GO:0016757">
    <property type="term" value="F:glycosyltransferase activity"/>
    <property type="evidence" value="ECO:0007669"/>
    <property type="project" value="UniProtKB-KW"/>
</dbReference>
<proteinExistence type="predicted"/>
<feature type="region of interest" description="Disordered" evidence="3">
    <location>
        <begin position="70"/>
        <end position="95"/>
    </location>
</feature>
<dbReference type="Pfam" id="PF13439">
    <property type="entry name" value="Glyco_transf_4"/>
    <property type="match status" value="1"/>
</dbReference>
<evidence type="ECO:0000313" key="6">
    <source>
        <dbReference type="EMBL" id="QVJ03511.1"/>
    </source>
</evidence>
<dbReference type="PANTHER" id="PTHR12526">
    <property type="entry name" value="GLYCOSYLTRANSFERASE"/>
    <property type="match status" value="1"/>
</dbReference>
<evidence type="ECO:0000256" key="2">
    <source>
        <dbReference type="ARBA" id="ARBA00022679"/>
    </source>
</evidence>
<dbReference type="Proteomes" id="UP000682416">
    <property type="component" value="Plasmid unnamed2"/>
</dbReference>
<evidence type="ECO:0000259" key="4">
    <source>
        <dbReference type="Pfam" id="PF00534"/>
    </source>
</evidence>
<accession>A0A975LE19</accession>
<geneLocation type="plasmid" evidence="6 7">
    <name>unnamed2</name>
</geneLocation>
<protein>
    <submittedName>
        <fullName evidence="6">Glycosyltransferase family 4 protein</fullName>
    </submittedName>
</protein>
<dbReference type="EMBL" id="CP074403">
    <property type="protein sequence ID" value="QVJ03511.1"/>
    <property type="molecule type" value="Genomic_DNA"/>
</dbReference>
<reference evidence="6" key="1">
    <citation type="submission" date="2021-05" db="EMBL/GenBank/DDBJ databases">
        <authorList>
            <person name="Kaiqin L."/>
            <person name="Jian G."/>
        </authorList>
    </citation>
    <scope>NUCLEOTIDE SEQUENCE</scope>
    <source>
        <strain evidence="6">HDS5</strain>
        <plasmid evidence="6">unnamed2</plasmid>
    </source>
</reference>
<keyword evidence="2" id="KW-0808">Transferase</keyword>
<dbReference type="CDD" id="cd03801">
    <property type="entry name" value="GT4_PimA-like"/>
    <property type="match status" value="1"/>
</dbReference>
<organism evidence="6 7">
    <name type="scientific">Nocardiopsis eucommiae</name>
    <dbReference type="NCBI Taxonomy" id="2831970"/>
    <lineage>
        <taxon>Bacteria</taxon>
        <taxon>Bacillati</taxon>
        <taxon>Actinomycetota</taxon>
        <taxon>Actinomycetes</taxon>
        <taxon>Streptosporangiales</taxon>
        <taxon>Nocardiopsidaceae</taxon>
        <taxon>Nocardiopsis</taxon>
    </lineage>
</organism>
<gene>
    <name evidence="6" type="ORF">KGD82_27950</name>
</gene>
<dbReference type="InterPro" id="IPR001296">
    <property type="entry name" value="Glyco_trans_1"/>
</dbReference>
<keyword evidence="6" id="KW-0614">Plasmid</keyword>
<dbReference type="Pfam" id="PF00534">
    <property type="entry name" value="Glycos_transf_1"/>
    <property type="match status" value="1"/>
</dbReference>
<keyword evidence="7" id="KW-1185">Reference proteome</keyword>